<gene>
    <name evidence="1" type="ORF">J4Q44_G00204170</name>
</gene>
<evidence type="ECO:0000313" key="1">
    <source>
        <dbReference type="EMBL" id="KAK6308954.1"/>
    </source>
</evidence>
<keyword evidence="2" id="KW-1185">Reference proteome</keyword>
<protein>
    <submittedName>
        <fullName evidence="1">Uncharacterized protein</fullName>
    </submittedName>
</protein>
<dbReference type="EMBL" id="JAGTTL010000018">
    <property type="protein sequence ID" value="KAK6308954.1"/>
    <property type="molecule type" value="Genomic_DNA"/>
</dbReference>
<organism evidence="1 2">
    <name type="scientific">Coregonus suidteri</name>
    <dbReference type="NCBI Taxonomy" id="861788"/>
    <lineage>
        <taxon>Eukaryota</taxon>
        <taxon>Metazoa</taxon>
        <taxon>Chordata</taxon>
        <taxon>Craniata</taxon>
        <taxon>Vertebrata</taxon>
        <taxon>Euteleostomi</taxon>
        <taxon>Actinopterygii</taxon>
        <taxon>Neopterygii</taxon>
        <taxon>Teleostei</taxon>
        <taxon>Protacanthopterygii</taxon>
        <taxon>Salmoniformes</taxon>
        <taxon>Salmonidae</taxon>
        <taxon>Coregoninae</taxon>
        <taxon>Coregonus</taxon>
    </lineage>
</organism>
<proteinExistence type="predicted"/>
<evidence type="ECO:0000313" key="2">
    <source>
        <dbReference type="Proteomes" id="UP001356427"/>
    </source>
</evidence>
<dbReference type="Proteomes" id="UP001356427">
    <property type="component" value="Unassembled WGS sequence"/>
</dbReference>
<sequence length="85" mass="9328">MKSVTDPPSTAAHSVHQFRRSANQARWVTGNRVSTKLFQAWSGTLALPEACRPEAVMWSRSDTPISSTTALTAAFVCPCYTGRDR</sequence>
<accession>A0AAN8LG08</accession>
<dbReference type="AlphaFoldDB" id="A0AAN8LG08"/>
<comment type="caution">
    <text evidence="1">The sequence shown here is derived from an EMBL/GenBank/DDBJ whole genome shotgun (WGS) entry which is preliminary data.</text>
</comment>
<name>A0AAN8LG08_9TELE</name>
<reference evidence="1 2" key="1">
    <citation type="submission" date="2021-04" db="EMBL/GenBank/DDBJ databases">
        <authorList>
            <person name="De Guttry C."/>
            <person name="Zahm M."/>
            <person name="Klopp C."/>
            <person name="Cabau C."/>
            <person name="Louis A."/>
            <person name="Berthelot C."/>
            <person name="Parey E."/>
            <person name="Roest Crollius H."/>
            <person name="Montfort J."/>
            <person name="Robinson-Rechavi M."/>
            <person name="Bucao C."/>
            <person name="Bouchez O."/>
            <person name="Gislard M."/>
            <person name="Lluch J."/>
            <person name="Milhes M."/>
            <person name="Lampietro C."/>
            <person name="Lopez Roques C."/>
            <person name="Donnadieu C."/>
            <person name="Braasch I."/>
            <person name="Desvignes T."/>
            <person name="Postlethwait J."/>
            <person name="Bobe J."/>
            <person name="Wedekind C."/>
            <person name="Guiguen Y."/>
        </authorList>
    </citation>
    <scope>NUCLEOTIDE SEQUENCE [LARGE SCALE GENOMIC DNA]</scope>
    <source>
        <strain evidence="1">Cs_M1</strain>
        <tissue evidence="1">Blood</tissue>
    </source>
</reference>